<evidence type="ECO:0000256" key="3">
    <source>
        <dbReference type="ARBA" id="ARBA00013194"/>
    </source>
</evidence>
<evidence type="ECO:0000256" key="6">
    <source>
        <dbReference type="PROSITE-ProRule" id="PRU00277"/>
    </source>
</evidence>
<feature type="chain" id="PRO_5011535282" description="peptidylprolyl isomerase" evidence="7">
    <location>
        <begin position="21"/>
        <end position="327"/>
    </location>
</feature>
<evidence type="ECO:0000256" key="7">
    <source>
        <dbReference type="SAM" id="SignalP"/>
    </source>
</evidence>
<organism evidence="9 10">
    <name type="scientific">Daejeonella rubra</name>
    <dbReference type="NCBI Taxonomy" id="990371"/>
    <lineage>
        <taxon>Bacteria</taxon>
        <taxon>Pseudomonadati</taxon>
        <taxon>Bacteroidota</taxon>
        <taxon>Sphingobacteriia</taxon>
        <taxon>Sphingobacteriales</taxon>
        <taxon>Sphingobacteriaceae</taxon>
        <taxon>Daejeonella</taxon>
    </lineage>
</organism>
<proteinExistence type="inferred from homology"/>
<dbReference type="SUPFAM" id="SSF54534">
    <property type="entry name" value="FKBP-like"/>
    <property type="match status" value="2"/>
</dbReference>
<feature type="domain" description="PPIase FKBP-type" evidence="8">
    <location>
        <begin position="225"/>
        <end position="325"/>
    </location>
</feature>
<evidence type="ECO:0000313" key="9">
    <source>
        <dbReference type="EMBL" id="SDL70631.1"/>
    </source>
</evidence>
<dbReference type="STRING" id="990371.SAMN05421813_101291"/>
<dbReference type="EC" id="5.2.1.8" evidence="3 6"/>
<dbReference type="AlphaFoldDB" id="A0A1G9M9H7"/>
<dbReference type="GO" id="GO:0003755">
    <property type="term" value="F:peptidyl-prolyl cis-trans isomerase activity"/>
    <property type="evidence" value="ECO:0007669"/>
    <property type="project" value="UniProtKB-KW"/>
</dbReference>
<evidence type="ECO:0000256" key="1">
    <source>
        <dbReference type="ARBA" id="ARBA00000971"/>
    </source>
</evidence>
<dbReference type="EMBL" id="FNHH01000001">
    <property type="protein sequence ID" value="SDL70631.1"/>
    <property type="molecule type" value="Genomic_DNA"/>
</dbReference>
<evidence type="ECO:0000313" key="10">
    <source>
        <dbReference type="Proteomes" id="UP000199226"/>
    </source>
</evidence>
<dbReference type="Gene3D" id="3.10.50.40">
    <property type="match status" value="1"/>
</dbReference>
<evidence type="ECO:0000256" key="4">
    <source>
        <dbReference type="ARBA" id="ARBA00023110"/>
    </source>
</evidence>
<evidence type="ECO:0000256" key="5">
    <source>
        <dbReference type="ARBA" id="ARBA00023235"/>
    </source>
</evidence>
<dbReference type="OrthoDB" id="9814548at2"/>
<protein>
    <recommendedName>
        <fullName evidence="3 6">peptidylprolyl isomerase</fullName>
        <ecNumber evidence="3 6">5.2.1.8</ecNumber>
    </recommendedName>
</protein>
<name>A0A1G9M9H7_9SPHI</name>
<evidence type="ECO:0000256" key="2">
    <source>
        <dbReference type="ARBA" id="ARBA00006577"/>
    </source>
</evidence>
<gene>
    <name evidence="9" type="ORF">SAMN05421813_101291</name>
</gene>
<keyword evidence="7" id="KW-0732">Signal</keyword>
<sequence length="327" mass="35785">MIKYFKVTITISIFSFTLNACSSNGTSKKSNLETSTEILKDTTPVFQKGEGDMLYIIHTDKLGETIKEGDFLSFKSIERTEGDSVLYSSYDYDRPSLLVKEKSVFKGDLFAALGLLSEGDSATFKINLDSMVQKMGRPQPSDTQSKYLIYTIKIDKVLPKGKLTESLFRGKIDQFLKAEMEVAKTGEVKKVKAYISAKTLKPTVTASGLNYVITTQGSGPRANPGDTVIVNYTGMFLSGKVFDSSLADVAKKNGTYNPQRPYEPLKLPVGMNGSIAGFEEGLMLLPKGAKATLILPSSLAYGEQGNQGIPPFTPLIFEIELIDIINN</sequence>
<comment type="catalytic activity">
    <reaction evidence="1 6">
        <text>[protein]-peptidylproline (omega=180) = [protein]-peptidylproline (omega=0)</text>
        <dbReference type="Rhea" id="RHEA:16237"/>
        <dbReference type="Rhea" id="RHEA-COMP:10747"/>
        <dbReference type="Rhea" id="RHEA-COMP:10748"/>
        <dbReference type="ChEBI" id="CHEBI:83833"/>
        <dbReference type="ChEBI" id="CHEBI:83834"/>
        <dbReference type="EC" id="5.2.1.8"/>
    </reaction>
</comment>
<dbReference type="PANTHER" id="PTHR43811:SF19">
    <property type="entry name" value="39 KDA FK506-BINDING NUCLEAR PROTEIN"/>
    <property type="match status" value="1"/>
</dbReference>
<accession>A0A1G9M9H7</accession>
<comment type="similarity">
    <text evidence="2">Belongs to the FKBP-type PPIase family.</text>
</comment>
<keyword evidence="10" id="KW-1185">Reference proteome</keyword>
<keyword evidence="4 6" id="KW-0697">Rotamase</keyword>
<feature type="signal peptide" evidence="7">
    <location>
        <begin position="1"/>
        <end position="20"/>
    </location>
</feature>
<dbReference type="InterPro" id="IPR046357">
    <property type="entry name" value="PPIase_dom_sf"/>
</dbReference>
<dbReference type="PROSITE" id="PS50059">
    <property type="entry name" value="FKBP_PPIASE"/>
    <property type="match status" value="1"/>
</dbReference>
<keyword evidence="5 6" id="KW-0413">Isomerase</keyword>
<reference evidence="10" key="1">
    <citation type="submission" date="2016-10" db="EMBL/GenBank/DDBJ databases">
        <authorList>
            <person name="Varghese N."/>
            <person name="Submissions S."/>
        </authorList>
    </citation>
    <scope>NUCLEOTIDE SEQUENCE [LARGE SCALE GENOMIC DNA]</scope>
    <source>
        <strain evidence="10">DSM 24536</strain>
    </source>
</reference>
<dbReference type="Pfam" id="PF00254">
    <property type="entry name" value="FKBP_C"/>
    <property type="match status" value="1"/>
</dbReference>
<dbReference type="PANTHER" id="PTHR43811">
    <property type="entry name" value="FKBP-TYPE PEPTIDYL-PROLYL CIS-TRANS ISOMERASE FKPA"/>
    <property type="match status" value="1"/>
</dbReference>
<evidence type="ECO:0000259" key="8">
    <source>
        <dbReference type="PROSITE" id="PS50059"/>
    </source>
</evidence>
<dbReference type="Proteomes" id="UP000199226">
    <property type="component" value="Unassembled WGS sequence"/>
</dbReference>
<dbReference type="InterPro" id="IPR001179">
    <property type="entry name" value="PPIase_FKBP_dom"/>
</dbReference>